<protein>
    <recommendedName>
        <fullName evidence="5">PoNi C-terminal domain-containing protein</fullName>
    </recommendedName>
</protein>
<sequence>MKLRDKLNTKDGYQEIISNNQRFIHKRDVKIKKLKEDEKKGIQSFPKPNTEILRSTYKTIIDYKCEILKAQYSLGESLSKIEEEFVTILTFANENNILVSYANLNVLLCMGVMFEINDQEFEKMVNIAEHYLNLNGESDYLMDFLIKNRIPDRKLSGSFILEKPYGDLKKIIDCSEKDKEQALKLLKDYLEKTWYKELIEVETHKSKFNIHTGYWSWEAGAIAKILALDDSSLKNQQYYPYDMVHWKD</sequence>
<dbReference type="Proteomes" id="UP000185728">
    <property type="component" value="Unassembled WGS sequence"/>
</dbReference>
<dbReference type="InterPro" id="IPR015025">
    <property type="entry name" value="PoNi_C"/>
</dbReference>
<dbReference type="EMBL" id="FTOB01000007">
    <property type="protein sequence ID" value="SIT01162.1"/>
    <property type="molecule type" value="Genomic_DNA"/>
</dbReference>
<proteinExistence type="predicted"/>
<evidence type="ECO:0000259" key="1">
    <source>
        <dbReference type="Pfam" id="PF08928"/>
    </source>
</evidence>
<dbReference type="Gene3D" id="1.10.3920.10">
    <property type="entry name" value="PA2201 C-terminal domain-like"/>
    <property type="match status" value="1"/>
</dbReference>
<keyword evidence="4" id="KW-1185">Reference proteome</keyword>
<dbReference type="RefSeq" id="WP_076456682.1">
    <property type="nucleotide sequence ID" value="NZ_FTOB01000007.1"/>
</dbReference>
<comment type="caution">
    <text evidence="3">The sequence shown here is derived from an EMBL/GenBank/DDBJ whole genome shotgun (WGS) entry which is preliminary data.</text>
</comment>
<evidence type="ECO:0000313" key="4">
    <source>
        <dbReference type="Proteomes" id="UP000185728"/>
    </source>
</evidence>
<accession>A0ABY1L457</accession>
<evidence type="ECO:0008006" key="5">
    <source>
        <dbReference type="Google" id="ProtNLM"/>
    </source>
</evidence>
<dbReference type="Pfam" id="PF08929">
    <property type="entry name" value="PoNi_C"/>
    <property type="match status" value="1"/>
</dbReference>
<dbReference type="InterPro" id="IPR015024">
    <property type="entry name" value="PoNi_N"/>
</dbReference>
<dbReference type="Pfam" id="PF08928">
    <property type="entry name" value="PoNi_N"/>
    <property type="match status" value="1"/>
</dbReference>
<dbReference type="InterPro" id="IPR028983">
    <property type="entry name" value="PA2201-like_C"/>
</dbReference>
<organism evidence="3 4">
    <name type="scientific">Zobellia uliginosa</name>
    <dbReference type="NCBI Taxonomy" id="143224"/>
    <lineage>
        <taxon>Bacteria</taxon>
        <taxon>Pseudomonadati</taxon>
        <taxon>Bacteroidota</taxon>
        <taxon>Flavobacteriia</taxon>
        <taxon>Flavobacteriales</taxon>
        <taxon>Flavobacteriaceae</taxon>
        <taxon>Zobellia</taxon>
    </lineage>
</organism>
<name>A0ABY1L457_9FLAO</name>
<dbReference type="SUPFAM" id="SSF140731">
    <property type="entry name" value="PA2201 C-terminal domain-like"/>
    <property type="match status" value="1"/>
</dbReference>
<evidence type="ECO:0000313" key="3">
    <source>
        <dbReference type="EMBL" id="SIT01162.1"/>
    </source>
</evidence>
<evidence type="ECO:0000259" key="2">
    <source>
        <dbReference type="Pfam" id="PF08929"/>
    </source>
</evidence>
<reference evidence="3 4" key="1">
    <citation type="submission" date="2017-01" db="EMBL/GenBank/DDBJ databases">
        <authorList>
            <person name="Varghese N."/>
            <person name="Submissions S."/>
        </authorList>
    </citation>
    <scope>NUCLEOTIDE SEQUENCE [LARGE SCALE GENOMIC DNA]</scope>
    <source>
        <strain evidence="3 4">DSM 2061</strain>
    </source>
</reference>
<gene>
    <name evidence="3" type="ORF">SAMN05421766_1076</name>
</gene>
<feature type="domain" description="PoNi C-terminal" evidence="2">
    <location>
        <begin position="138"/>
        <end position="243"/>
    </location>
</feature>
<feature type="domain" description="PoNi N-terminal" evidence="1">
    <location>
        <begin position="4"/>
        <end position="125"/>
    </location>
</feature>